<reference evidence="1 2" key="1">
    <citation type="submission" date="2018-09" db="EMBL/GenBank/DDBJ databases">
        <title>Paenibacillus SK2017-BO5.</title>
        <authorList>
            <person name="Piskunova J.V."/>
            <person name="Dubiley S.A."/>
            <person name="Severinov K.V."/>
        </authorList>
    </citation>
    <scope>NUCLEOTIDE SEQUENCE [LARGE SCALE GENOMIC DNA]</scope>
    <source>
        <strain evidence="1 2">BO5</strain>
    </source>
</reference>
<gene>
    <name evidence="1" type="ORF">DQX05_05555</name>
</gene>
<name>A0A3A3GKP2_PANTH</name>
<protein>
    <submittedName>
        <fullName evidence="1">Uncharacterized protein</fullName>
    </submittedName>
</protein>
<organism evidence="1 2">
    <name type="scientific">Paenibacillus thiaminolyticus</name>
    <name type="common">Bacillus thiaminolyticus</name>
    <dbReference type="NCBI Taxonomy" id="49283"/>
    <lineage>
        <taxon>Bacteria</taxon>
        <taxon>Bacillati</taxon>
        <taxon>Bacillota</taxon>
        <taxon>Bacilli</taxon>
        <taxon>Bacillales</taxon>
        <taxon>Paenibacillaceae</taxon>
        <taxon>Paenibacillus</taxon>
    </lineage>
</organism>
<evidence type="ECO:0000313" key="1">
    <source>
        <dbReference type="EMBL" id="RJG25558.1"/>
    </source>
</evidence>
<dbReference type="OrthoDB" id="1653205at2"/>
<dbReference type="RefSeq" id="WP_147385156.1">
    <property type="nucleotide sequence ID" value="NZ_QYZD01000003.1"/>
</dbReference>
<dbReference type="EMBL" id="QYZD01000003">
    <property type="protein sequence ID" value="RJG25558.1"/>
    <property type="molecule type" value="Genomic_DNA"/>
</dbReference>
<proteinExistence type="predicted"/>
<sequence length="109" mass="11604">MPKDTEQACQLTPEAPRVSFSPMGWATLVGELTGGDGIGIDPLIASLPQSGYAFRIPAVMGLTSSGVINEERQTEPDMEVSAVKTGNLLDDPAVQAVIQEEKKHKEPRG</sequence>
<accession>A0A3A3GKP2</accession>
<dbReference type="InterPro" id="IPR029045">
    <property type="entry name" value="ClpP/crotonase-like_dom_sf"/>
</dbReference>
<evidence type="ECO:0000313" key="2">
    <source>
        <dbReference type="Proteomes" id="UP000266177"/>
    </source>
</evidence>
<dbReference type="AlphaFoldDB" id="A0A3A3GKP2"/>
<comment type="caution">
    <text evidence="1">The sequence shown here is derived from an EMBL/GenBank/DDBJ whole genome shotgun (WGS) entry which is preliminary data.</text>
</comment>
<dbReference type="Proteomes" id="UP000266177">
    <property type="component" value="Unassembled WGS sequence"/>
</dbReference>
<dbReference type="SUPFAM" id="SSF52096">
    <property type="entry name" value="ClpP/crotonase"/>
    <property type="match status" value="1"/>
</dbReference>